<dbReference type="Pfam" id="PF02541">
    <property type="entry name" value="Ppx-GppA"/>
    <property type="match status" value="1"/>
</dbReference>
<dbReference type="InterPro" id="IPR011009">
    <property type="entry name" value="Kinase-like_dom_sf"/>
</dbReference>
<dbReference type="RefSeq" id="WP_078694100.1">
    <property type="nucleotide sequence ID" value="NZ_FUWX01000011.1"/>
</dbReference>
<keyword evidence="3" id="KW-1185">Reference proteome</keyword>
<dbReference type="SUPFAM" id="SSF53067">
    <property type="entry name" value="Actin-like ATPase domain"/>
    <property type="match status" value="2"/>
</dbReference>
<gene>
    <name evidence="2" type="ORF">SAMN02745174_01617</name>
</gene>
<dbReference type="InterPro" id="IPR000719">
    <property type="entry name" value="Prot_kinase_dom"/>
</dbReference>
<evidence type="ECO:0000313" key="2">
    <source>
        <dbReference type="EMBL" id="SJZ81126.1"/>
    </source>
</evidence>
<evidence type="ECO:0000259" key="1">
    <source>
        <dbReference type="PROSITE" id="PS50011"/>
    </source>
</evidence>
<dbReference type="PANTHER" id="PTHR30005:SF0">
    <property type="entry name" value="RETROGRADE REGULATION PROTEIN 2"/>
    <property type="match status" value="1"/>
</dbReference>
<accession>A0A1T4NPZ2</accession>
<dbReference type="InterPro" id="IPR050273">
    <property type="entry name" value="GppA/Ppx_hydrolase"/>
</dbReference>
<dbReference type="SUPFAM" id="SSF56112">
    <property type="entry name" value="Protein kinase-like (PK-like)"/>
    <property type="match status" value="1"/>
</dbReference>
<proteinExistence type="predicted"/>
<dbReference type="GO" id="GO:0004672">
    <property type="term" value="F:protein kinase activity"/>
    <property type="evidence" value="ECO:0007669"/>
    <property type="project" value="InterPro"/>
</dbReference>
<organism evidence="2 3">
    <name type="scientific">Cetobacterium ceti</name>
    <dbReference type="NCBI Taxonomy" id="180163"/>
    <lineage>
        <taxon>Bacteria</taxon>
        <taxon>Fusobacteriati</taxon>
        <taxon>Fusobacteriota</taxon>
        <taxon>Fusobacteriia</taxon>
        <taxon>Fusobacteriales</taxon>
        <taxon>Fusobacteriaceae</taxon>
        <taxon>Cetobacterium</taxon>
    </lineage>
</organism>
<feature type="domain" description="Protein kinase" evidence="1">
    <location>
        <begin position="6"/>
        <end position="272"/>
    </location>
</feature>
<dbReference type="Pfam" id="PF00069">
    <property type="entry name" value="Pkinase"/>
    <property type="match status" value="1"/>
</dbReference>
<sequence>MLKSNLKIENEIASGGEGRIFKLEGTKVYKEFYHFNKQLQEKLRRIILREISLENICTPEHLIEENEEIIGYTMKNIEGVNLKNYLLLASMGKKKIARLDLLHIATQIALSFNYLHSKRVLVGDVSDNNIIIDDNLDIHLIDCDSFQVDKYLCEVGTDEFTPREMMGKNFKITPRTLNNEYFSLGILLFKILIPGRHPFTVTNGGSPVENIKNGSFAYPLGNDYDFNTPLDERLLSTWNEMPLYIKECFFKTFKTENRVSPKEWLEVLSKYSEDISKNKHSNSIFSEDIVANANVATFLNRRIGAGNAQNVLNSKGSKIGVLEISTKAIKLLVGGFDNELKDFSYEDFSEKNGGFREGRLTNIGKLLDKNRNMNILALKKAIDFSIKEFLEKAKKLNVRNLYCIATAAIRGAQNRDEILRFLKNEYDLSCQVLSRDEESTLTTNAFKYTGKIHPNGVKILEDSIKKNYLFIDQGGGSTEIAILKGIDSSPIFSKSLNFGSTILLNTLTINSNLKTSLATAFEENLKTVKSKINNTLKKEVRDIPVQECISVGTAITSATGKKGNKKQHCTVVTYDSIKKSCYDAIKFLLEKYETVEELLAALKGEDESKCKNKVLDTALTKALGLPVFLEILNKFKLDKLVVSGTGLWYGTFYYYLEEELGMHEMDIAN</sequence>
<dbReference type="Gene3D" id="3.30.420.150">
    <property type="entry name" value="Exopolyphosphatase. Domain 2"/>
    <property type="match status" value="1"/>
</dbReference>
<dbReference type="EMBL" id="FUWX01000011">
    <property type="protein sequence ID" value="SJZ81126.1"/>
    <property type="molecule type" value="Genomic_DNA"/>
</dbReference>
<dbReference type="PANTHER" id="PTHR30005">
    <property type="entry name" value="EXOPOLYPHOSPHATASE"/>
    <property type="match status" value="1"/>
</dbReference>
<dbReference type="PROSITE" id="PS50011">
    <property type="entry name" value="PROTEIN_KINASE_DOM"/>
    <property type="match status" value="1"/>
</dbReference>
<dbReference type="Gene3D" id="3.30.420.40">
    <property type="match status" value="1"/>
</dbReference>
<protein>
    <submittedName>
        <fullName evidence="2">Protein kinase domain-containing protein</fullName>
    </submittedName>
</protein>
<dbReference type="InterPro" id="IPR043129">
    <property type="entry name" value="ATPase_NBD"/>
</dbReference>
<keyword evidence="2" id="KW-0418">Kinase</keyword>
<name>A0A1T4NPZ2_9FUSO</name>
<dbReference type="AlphaFoldDB" id="A0A1T4NPZ2"/>
<evidence type="ECO:0000313" key="3">
    <source>
        <dbReference type="Proteomes" id="UP000191153"/>
    </source>
</evidence>
<dbReference type="OrthoDB" id="5782056at2"/>
<dbReference type="Gene3D" id="1.10.510.10">
    <property type="entry name" value="Transferase(Phosphotransferase) domain 1"/>
    <property type="match status" value="1"/>
</dbReference>
<dbReference type="GO" id="GO:0005524">
    <property type="term" value="F:ATP binding"/>
    <property type="evidence" value="ECO:0007669"/>
    <property type="project" value="InterPro"/>
</dbReference>
<dbReference type="GO" id="GO:0006357">
    <property type="term" value="P:regulation of transcription by RNA polymerase II"/>
    <property type="evidence" value="ECO:0007669"/>
    <property type="project" value="TreeGrafter"/>
</dbReference>
<dbReference type="STRING" id="180163.SAMN02745174_01617"/>
<dbReference type="Proteomes" id="UP000191153">
    <property type="component" value="Unassembled WGS sequence"/>
</dbReference>
<dbReference type="InterPro" id="IPR003695">
    <property type="entry name" value="Ppx_GppA_N"/>
</dbReference>
<dbReference type="SMART" id="SM00220">
    <property type="entry name" value="S_TKc"/>
    <property type="match status" value="1"/>
</dbReference>
<reference evidence="2 3" key="1">
    <citation type="submission" date="2017-02" db="EMBL/GenBank/DDBJ databases">
        <authorList>
            <person name="Peterson S.W."/>
        </authorList>
    </citation>
    <scope>NUCLEOTIDE SEQUENCE [LARGE SCALE GENOMIC DNA]</scope>
    <source>
        <strain evidence="2 3">ATCC 700028</strain>
    </source>
</reference>
<keyword evidence="2" id="KW-0808">Transferase</keyword>